<feature type="transmembrane region" description="Helical" evidence="7">
    <location>
        <begin position="133"/>
        <end position="157"/>
    </location>
</feature>
<keyword evidence="6 7" id="KW-0472">Membrane</keyword>
<evidence type="ECO:0000256" key="5">
    <source>
        <dbReference type="ARBA" id="ARBA00022989"/>
    </source>
</evidence>
<dbReference type="PANTHER" id="PTHR33362">
    <property type="entry name" value="SIALIC ACID TRAP TRANSPORTER PERMEASE PROTEIN SIAT-RELATED"/>
    <property type="match status" value="1"/>
</dbReference>
<evidence type="ECO:0000259" key="8">
    <source>
        <dbReference type="Pfam" id="PF06808"/>
    </source>
</evidence>
<protein>
    <recommendedName>
        <fullName evidence="7">TRAP transporter large permease protein</fullName>
    </recommendedName>
</protein>
<reference evidence="9" key="2">
    <citation type="journal article" date="2018" name="ISME J.">
        <title>A dynamic microbial community with high functional redundancy inhabits the cold, oxic subseafloor aquifer.</title>
        <authorList>
            <person name="Tully B.J."/>
            <person name="Wheat C.G."/>
            <person name="Glazer B.T."/>
            <person name="Huber J.A."/>
        </authorList>
    </citation>
    <scope>NUCLEOTIDE SEQUENCE</scope>
    <source>
        <strain evidence="9">NORP83</strain>
    </source>
</reference>
<evidence type="ECO:0000256" key="6">
    <source>
        <dbReference type="ARBA" id="ARBA00023136"/>
    </source>
</evidence>
<dbReference type="Pfam" id="PF06808">
    <property type="entry name" value="DctM"/>
    <property type="match status" value="1"/>
</dbReference>
<feature type="transmembrane region" description="Helical" evidence="7">
    <location>
        <begin position="45"/>
        <end position="67"/>
    </location>
</feature>
<gene>
    <name evidence="9" type="ORF">COB13_10270</name>
</gene>
<accession>A0A2A4YZT2</accession>
<keyword evidence="3 7" id="KW-0997">Cell inner membrane</keyword>
<dbReference type="NCBIfam" id="TIGR00786">
    <property type="entry name" value="dctM"/>
    <property type="match status" value="1"/>
</dbReference>
<sequence length="427" mass="45790">MLLIIIVFFVLLLIGAPVAFAIGVSGFMFFLTSDIMPLSIGVQKIAAVSQSFPLLAVPFFVLAGHLMNESEITDRLFKFSRVAVAWMAGGLAQVSIILSTLMGGVSGSAVADAAMEARILGPQMLSQGYSKGFTAAVIALSSLITATIPPSIGLILYGYVGQVSIGRLFMAGIVPGILMMLVLMVTTYIIAKKRNYVSEGAVRPTAKALGQAAWDAKWALLFPVLLIVSIRGGLFTPSEVGAFAVVYSLFIGFFGHKVLTFEKVKTAFSHAVSDIGLIMLIILMSGMIGFAIIFLQVPQDLSKFLLDGLTNPFAIVAVILAILFVAGLFFESTILVLLLTPIFVPIVKQLGFDPVHFGILMMTIVTFGSMTPPVGVAMYTVCSLLNVKIEEYVKEALPFMLAIMGLVAVLLFLPEVVLFLPNLVFNR</sequence>
<dbReference type="PIRSF" id="PIRSF006066">
    <property type="entry name" value="HI0050"/>
    <property type="match status" value="1"/>
</dbReference>
<evidence type="ECO:0000256" key="2">
    <source>
        <dbReference type="ARBA" id="ARBA00022475"/>
    </source>
</evidence>
<comment type="caution">
    <text evidence="9">The sequence shown here is derived from an EMBL/GenBank/DDBJ whole genome shotgun (WGS) entry which is preliminary data.</text>
</comment>
<dbReference type="GO" id="GO:0005886">
    <property type="term" value="C:plasma membrane"/>
    <property type="evidence" value="ECO:0007669"/>
    <property type="project" value="UniProtKB-SubCell"/>
</dbReference>
<feature type="transmembrane region" description="Helical" evidence="7">
    <location>
        <begin position="79"/>
        <end position="98"/>
    </location>
</feature>
<feature type="transmembrane region" description="Helical" evidence="7">
    <location>
        <begin position="169"/>
        <end position="191"/>
    </location>
</feature>
<comment type="function">
    <text evidence="7">Part of the tripartite ATP-independent periplasmic (TRAP) transport system.</text>
</comment>
<feature type="domain" description="TRAP C4-dicarboxylate transport system permease DctM subunit" evidence="8">
    <location>
        <begin position="5"/>
        <end position="415"/>
    </location>
</feature>
<dbReference type="InterPro" id="IPR004681">
    <property type="entry name" value="TRAP_DctM"/>
</dbReference>
<evidence type="ECO:0000256" key="3">
    <source>
        <dbReference type="ARBA" id="ARBA00022519"/>
    </source>
</evidence>
<comment type="caution">
    <text evidence="7">Lacks conserved residue(s) required for the propagation of feature annotation.</text>
</comment>
<organism evidence="9">
    <name type="scientific">OCS116 cluster bacterium</name>
    <dbReference type="NCBI Taxonomy" id="2030921"/>
    <lineage>
        <taxon>Bacteria</taxon>
        <taxon>Pseudomonadati</taxon>
        <taxon>Pseudomonadota</taxon>
        <taxon>Alphaproteobacteria</taxon>
        <taxon>OCS116 cluster</taxon>
    </lineage>
</organism>
<reference key="1">
    <citation type="submission" date="2017-08" db="EMBL/GenBank/DDBJ databases">
        <title>A dynamic microbial community with high functional redundancy inhabits the cold, oxic subseafloor aquifer.</title>
        <authorList>
            <person name="Tully B.J."/>
            <person name="Wheat C.G."/>
            <person name="Glazer B.T."/>
            <person name="Huber J.A."/>
        </authorList>
    </citation>
    <scope>NUCLEOTIDE SEQUENCE [LARGE SCALE GENOMIC DNA]</scope>
</reference>
<evidence type="ECO:0000256" key="4">
    <source>
        <dbReference type="ARBA" id="ARBA00022692"/>
    </source>
</evidence>
<dbReference type="EMBL" id="NVUS01000012">
    <property type="protein sequence ID" value="PCJ00394.1"/>
    <property type="molecule type" value="Genomic_DNA"/>
</dbReference>
<feature type="transmembrane region" description="Helical" evidence="7">
    <location>
        <begin position="399"/>
        <end position="425"/>
    </location>
</feature>
<evidence type="ECO:0000256" key="7">
    <source>
        <dbReference type="RuleBase" id="RU369079"/>
    </source>
</evidence>
<keyword evidence="4 7" id="KW-0812">Transmembrane</keyword>
<comment type="similarity">
    <text evidence="7">Belongs to the TRAP transporter large permease family.</text>
</comment>
<comment type="subcellular location">
    <subcellularLocation>
        <location evidence="1 7">Cell inner membrane</location>
        <topology evidence="1 7">Multi-pass membrane protein</topology>
    </subcellularLocation>
</comment>
<feature type="transmembrane region" description="Helical" evidence="7">
    <location>
        <begin position="240"/>
        <end position="259"/>
    </location>
</feature>
<name>A0A2A4YZT2_9PROT</name>
<dbReference type="GO" id="GO:0022857">
    <property type="term" value="F:transmembrane transporter activity"/>
    <property type="evidence" value="ECO:0007669"/>
    <property type="project" value="UniProtKB-UniRule"/>
</dbReference>
<evidence type="ECO:0000256" key="1">
    <source>
        <dbReference type="ARBA" id="ARBA00004429"/>
    </source>
</evidence>
<dbReference type="AlphaFoldDB" id="A0A2A4YZT2"/>
<comment type="subunit">
    <text evidence="7">The complex comprises the extracytoplasmic solute receptor protein and the two transmembrane proteins.</text>
</comment>
<keyword evidence="2" id="KW-1003">Cell membrane</keyword>
<evidence type="ECO:0000313" key="9">
    <source>
        <dbReference type="EMBL" id="PCJ00394.1"/>
    </source>
</evidence>
<dbReference type="InterPro" id="IPR010656">
    <property type="entry name" value="DctM"/>
</dbReference>
<proteinExistence type="inferred from homology"/>
<dbReference type="PANTHER" id="PTHR33362:SF4">
    <property type="entry name" value="2,3-DIKETO-L-GULONATE TRAP TRANSPORTER LARGE PERMEASE PROTEIN YIAN"/>
    <property type="match status" value="1"/>
</dbReference>
<keyword evidence="7" id="KW-0813">Transport</keyword>
<feature type="transmembrane region" description="Helical" evidence="7">
    <location>
        <begin position="271"/>
        <end position="294"/>
    </location>
</feature>
<feature type="transmembrane region" description="Helical" evidence="7">
    <location>
        <begin position="359"/>
        <end position="379"/>
    </location>
</feature>
<keyword evidence="5 7" id="KW-1133">Transmembrane helix</keyword>
<feature type="transmembrane region" description="Helical" evidence="7">
    <location>
        <begin position="314"/>
        <end position="347"/>
    </location>
</feature>